<keyword evidence="10" id="KW-1185">Reference proteome</keyword>
<feature type="region of interest" description="Disordered" evidence="5">
    <location>
        <begin position="1353"/>
        <end position="1398"/>
    </location>
</feature>
<dbReference type="PROSITE" id="PS50089">
    <property type="entry name" value="ZF_RING_2"/>
    <property type="match status" value="1"/>
</dbReference>
<dbReference type="SMART" id="SM00292">
    <property type="entry name" value="BRCT"/>
    <property type="match status" value="1"/>
</dbReference>
<keyword evidence="3" id="KW-0862">Zinc</keyword>
<organism evidence="9 10">
    <name type="scientific">Chara braunii</name>
    <name type="common">Braun's stonewort</name>
    <dbReference type="NCBI Taxonomy" id="69332"/>
    <lineage>
        <taxon>Eukaryota</taxon>
        <taxon>Viridiplantae</taxon>
        <taxon>Streptophyta</taxon>
        <taxon>Charophyceae</taxon>
        <taxon>Charales</taxon>
        <taxon>Characeae</taxon>
        <taxon>Chara</taxon>
    </lineage>
</organism>
<dbReference type="CDD" id="cd22671">
    <property type="entry name" value="FHA_APTX-like"/>
    <property type="match status" value="1"/>
</dbReference>
<dbReference type="PROSITE" id="PS00518">
    <property type="entry name" value="ZF_RING_1"/>
    <property type="match status" value="1"/>
</dbReference>
<dbReference type="PROSITE" id="PS50016">
    <property type="entry name" value="ZF_PHD_2"/>
    <property type="match status" value="1"/>
</dbReference>
<dbReference type="Pfam" id="PF00628">
    <property type="entry name" value="PHD"/>
    <property type="match status" value="1"/>
</dbReference>
<feature type="region of interest" description="Disordered" evidence="5">
    <location>
        <begin position="451"/>
        <end position="474"/>
    </location>
</feature>
<dbReference type="GO" id="GO:0008270">
    <property type="term" value="F:zinc ion binding"/>
    <property type="evidence" value="ECO:0007669"/>
    <property type="project" value="UniProtKB-KW"/>
</dbReference>
<dbReference type="PANTHER" id="PTHR47776:SF2">
    <property type="entry name" value="RING-TYPE E3 UBIQUITIN TRANSFERASE BRCA1"/>
    <property type="match status" value="1"/>
</dbReference>
<evidence type="ECO:0000256" key="4">
    <source>
        <dbReference type="PROSITE-ProRule" id="PRU00175"/>
    </source>
</evidence>
<feature type="region of interest" description="Disordered" evidence="5">
    <location>
        <begin position="380"/>
        <end position="406"/>
    </location>
</feature>
<dbReference type="EMBL" id="BFEA01000051">
    <property type="protein sequence ID" value="GBG64476.1"/>
    <property type="molecule type" value="Genomic_DNA"/>
</dbReference>
<feature type="region of interest" description="Disordered" evidence="5">
    <location>
        <begin position="868"/>
        <end position="916"/>
    </location>
</feature>
<feature type="compositionally biased region" description="Basic and acidic residues" evidence="5">
    <location>
        <begin position="1259"/>
        <end position="1270"/>
    </location>
</feature>
<evidence type="ECO:0000256" key="2">
    <source>
        <dbReference type="ARBA" id="ARBA00022771"/>
    </source>
</evidence>
<keyword evidence="1" id="KW-0479">Metal-binding</keyword>
<dbReference type="PROSITE" id="PS50172">
    <property type="entry name" value="BRCT"/>
    <property type="match status" value="1"/>
</dbReference>
<comment type="caution">
    <text evidence="9">The sequence shown here is derived from an EMBL/GenBank/DDBJ whole genome shotgun (WGS) entry which is preliminary data.</text>
</comment>
<dbReference type="InterPro" id="IPR017907">
    <property type="entry name" value="Znf_RING_CS"/>
</dbReference>
<feature type="region of interest" description="Disordered" evidence="5">
    <location>
        <begin position="1627"/>
        <end position="1709"/>
    </location>
</feature>
<dbReference type="Gene3D" id="2.60.200.20">
    <property type="match status" value="1"/>
</dbReference>
<evidence type="ECO:0000256" key="5">
    <source>
        <dbReference type="SAM" id="MobiDB-lite"/>
    </source>
</evidence>
<evidence type="ECO:0000259" key="7">
    <source>
        <dbReference type="PROSITE" id="PS50089"/>
    </source>
</evidence>
<sequence length="1757" mass="188250">MTMHDHVVLQPPHDGDPIIIPFSDAEFVIGRGNLTFPQGVAVEKCSRKQAAISAKTSEDGTPDVKIACLGLNPISFVRCQAVNFDATLRKSLHHLKKGEDIKLSDGDAFFPGGVDLLLTVSVRRGRTSETSGTSNSSDLVEASFRGVRQSGGRDAAVEVCSPTTNVHASGVQLPSDAGQGVEAEKEGHSCEEDRVIPTIREPSFACVGGQEGGAANCSRPVEEEDRLEEINDQSNIVMEGNPDVEERGRREYQIGNDGEPSVAGGSCQPAQSSCLKGVVASLTGYIGPEKDHLVHLIKQMGGVHTGELSVRNTHLVCWHHRGLKFDFAMRTRGIHIVNHEWLEDSFNAHTKMPESLYSISGEDAKDCSCLSDDSSAKEELSVSHTAFRERDASSAQGKPVPSDMEHRETDEGIACKEVDASASTWEVHTCAHLGSKHKDVSTSLSGHIRTSFTGGRMDTRGSSMEKGVSSSLPGKSWLDQVESRIDAAREARAQKSRCSEKTSFSRGLPACILKKGQQHHGRRGGGVTLGLHKMNMVKERDAMDYDDELKEGMWQRKNHLLREENDSMRSAGQNCSSRRHGKSPVTGISTSREAGKTGSKGFKGSSSHCKESSAPEYLQISSDDDDSSVVRSRNQGGCFKVPNRVHREGGGRSASCSGTHSEGGSSRGGDVGGLYDTVSCRISERLFAPIENTLDQELRSGASTDTCKTENEARPHCRPLRRLRKVSEKKEAQWRKLKGPYNPPREWCQDDFSYRHIKGTADQKQERGGSAEFPRVLVSKCLESSDDDIEDDDDDDEKLLMPHVRINGNHLSSSKLFVRTAAHVPSPVSGCVAGPATLRVEDRVGVSSGCDQPGAAEWLKSSLLDGSRGPGKGFQSECHNPSVARSNTEEASIAESARKNKEPAFPASDRGYSSGTPRAAAMAAQNVQPGITDKGGSEGQTAVGSDRDGGFVTTKVFANGCMMPACSSNNLAGPPCKAGLCGTLQGNDAGTTTRGSPLGLDVVDDKCPRADTKCSLPANPTRGADQRDSLGIRLDVRSSECEGTVENRSRLPTSASGRVSPGREAQVFGPDSSSHRNALGRSHWGGLDPHAPTSSPDRSPQAAPHCQVFGPDSASHRNALGGIHCGGLHHHGLDPHAPTSSPDRSLQAAPHCLHIGGRVDSEHRFAERKRSFQKPHQSSVAMNCAGTSSPPTDAGFLQGTSCNEDMHTTVNDLCTERKRWVCDEHQRVSHHVADGDNLNAMPDAVRAEDRSPPLASKQPQKEEAHKRSSDGRGITETSHCFPYRDRVMSGPDTLADEQMSQLGNCKRLGQEDAEKSSYFVPPRAASHCLPEGVSESSIPAAVLVECGVQPITDSEQGGQQEPVVSSSVVQRPNASTAPSTSGHVNRNAGTPGRISGGHNDLQRGLYSYFTAVKRGSSCNDFAQTQCTEAMSTDQAVCECWATESGANKTVTSPDAGSNQSGGANAVTSPGAGSPVSPSGGYQCIICLSSPNEVTDKGILACSHAFCFMCICKWAETLERPFCPVCRAEFDTITKKRLQSEEGTVTAAPKRQKTHTENLVEQVCNICNQGDQDALLLLCDRCDQGAAHTFCLDPPLPAVPPGEWICDRCMQWGSLRPDGLGPYMQAAQGGRRVMRTRRGRAARNASYTDVFRGTQRRAGGQNGTSLTTPQPVGGIDAGFAKTMLQSSGPSSSSGGGHTSGTSTSNRTGRQVARNGMLSTRFGSLESYWHRTLGGHQGQRTGAAEEECEPEQTERSNLV</sequence>
<evidence type="ECO:0000256" key="3">
    <source>
        <dbReference type="ARBA" id="ARBA00022833"/>
    </source>
</evidence>
<evidence type="ECO:0000259" key="6">
    <source>
        <dbReference type="PROSITE" id="PS50016"/>
    </source>
</evidence>
<dbReference type="OrthoDB" id="1302364at2759"/>
<keyword evidence="2 4" id="KW-0863">Zinc-finger</keyword>
<dbReference type="SUPFAM" id="SSF57903">
    <property type="entry name" value="FYVE/PHD zinc finger"/>
    <property type="match status" value="1"/>
</dbReference>
<dbReference type="PANTHER" id="PTHR47776">
    <property type="entry name" value="F5A8.9 PROTEIN"/>
    <property type="match status" value="1"/>
</dbReference>
<feature type="compositionally biased region" description="Polar residues" evidence="5">
    <location>
        <begin position="1448"/>
        <end position="1467"/>
    </location>
</feature>
<feature type="compositionally biased region" description="Polar residues" evidence="5">
    <location>
        <begin position="1370"/>
        <end position="1388"/>
    </location>
</feature>
<feature type="region of interest" description="Disordered" evidence="5">
    <location>
        <begin position="1448"/>
        <end position="1473"/>
    </location>
</feature>
<evidence type="ECO:0000313" key="9">
    <source>
        <dbReference type="EMBL" id="GBG64476.1"/>
    </source>
</evidence>
<feature type="compositionally biased region" description="Polar residues" evidence="5">
    <location>
        <begin position="877"/>
        <end position="890"/>
    </location>
</feature>
<evidence type="ECO:0000313" key="10">
    <source>
        <dbReference type="Proteomes" id="UP000265515"/>
    </source>
</evidence>
<dbReference type="Gramene" id="GBG64476">
    <property type="protein sequence ID" value="GBG64476"/>
    <property type="gene ID" value="CBR_g45172"/>
</dbReference>
<dbReference type="Pfam" id="PF12738">
    <property type="entry name" value="PTCB-BRCT"/>
    <property type="match status" value="1"/>
</dbReference>
<accession>A0A388K367</accession>
<dbReference type="SMART" id="SM00249">
    <property type="entry name" value="PHD"/>
    <property type="match status" value="1"/>
</dbReference>
<feature type="region of interest" description="Disordered" evidence="5">
    <location>
        <begin position="562"/>
        <end position="670"/>
    </location>
</feature>
<dbReference type="SUPFAM" id="SSF52113">
    <property type="entry name" value="BRCT domain"/>
    <property type="match status" value="1"/>
</dbReference>
<dbReference type="Gene3D" id="3.40.50.10190">
    <property type="entry name" value="BRCT domain"/>
    <property type="match status" value="1"/>
</dbReference>
<feature type="region of interest" description="Disordered" evidence="5">
    <location>
        <begin position="1041"/>
        <end position="1108"/>
    </location>
</feature>
<feature type="domain" description="BRCT" evidence="8">
    <location>
        <begin position="270"/>
        <end position="359"/>
    </location>
</feature>
<dbReference type="InterPro" id="IPR001965">
    <property type="entry name" value="Znf_PHD"/>
</dbReference>
<dbReference type="SUPFAM" id="SSF57850">
    <property type="entry name" value="RING/U-box"/>
    <property type="match status" value="1"/>
</dbReference>
<feature type="domain" description="RING-type" evidence="7">
    <location>
        <begin position="1483"/>
        <end position="1526"/>
    </location>
</feature>
<evidence type="ECO:0000256" key="1">
    <source>
        <dbReference type="ARBA" id="ARBA00022723"/>
    </source>
</evidence>
<dbReference type="Gene3D" id="3.30.40.10">
    <property type="entry name" value="Zinc/RING finger domain, C3HC4 (zinc finger)"/>
    <property type="match status" value="2"/>
</dbReference>
<feature type="region of interest" description="Disordered" evidence="5">
    <location>
        <begin position="1246"/>
        <end position="1278"/>
    </location>
</feature>
<dbReference type="InterPro" id="IPR011011">
    <property type="entry name" value="Znf_FYVE_PHD"/>
</dbReference>
<dbReference type="InterPro" id="IPR001841">
    <property type="entry name" value="Znf_RING"/>
</dbReference>
<proteinExistence type="predicted"/>
<dbReference type="InterPro" id="IPR001357">
    <property type="entry name" value="BRCT_dom"/>
</dbReference>
<dbReference type="InterPro" id="IPR013083">
    <property type="entry name" value="Znf_RING/FYVE/PHD"/>
</dbReference>
<dbReference type="Proteomes" id="UP000265515">
    <property type="component" value="Unassembled WGS sequence"/>
</dbReference>
<dbReference type="InterPro" id="IPR019787">
    <property type="entry name" value="Znf_PHD-finger"/>
</dbReference>
<dbReference type="InterPro" id="IPR036420">
    <property type="entry name" value="BRCT_dom_sf"/>
</dbReference>
<gene>
    <name evidence="9" type="ORF">CBR_g45172</name>
</gene>
<name>A0A388K367_CHABU</name>
<evidence type="ECO:0000259" key="8">
    <source>
        <dbReference type="PROSITE" id="PS50172"/>
    </source>
</evidence>
<feature type="compositionally biased region" description="Low complexity" evidence="5">
    <location>
        <begin position="1698"/>
        <end position="1707"/>
    </location>
</feature>
<reference evidence="9 10" key="1">
    <citation type="journal article" date="2018" name="Cell">
        <title>The Chara Genome: Secondary Complexity and Implications for Plant Terrestrialization.</title>
        <authorList>
            <person name="Nishiyama T."/>
            <person name="Sakayama H."/>
            <person name="Vries J.D."/>
            <person name="Buschmann H."/>
            <person name="Saint-Marcoux D."/>
            <person name="Ullrich K.K."/>
            <person name="Haas F.B."/>
            <person name="Vanderstraeten L."/>
            <person name="Becker D."/>
            <person name="Lang D."/>
            <person name="Vosolsobe S."/>
            <person name="Rombauts S."/>
            <person name="Wilhelmsson P.K.I."/>
            <person name="Janitza P."/>
            <person name="Kern R."/>
            <person name="Heyl A."/>
            <person name="Rumpler F."/>
            <person name="Villalobos L.I.A.C."/>
            <person name="Clay J.M."/>
            <person name="Skokan R."/>
            <person name="Toyoda A."/>
            <person name="Suzuki Y."/>
            <person name="Kagoshima H."/>
            <person name="Schijlen E."/>
            <person name="Tajeshwar N."/>
            <person name="Catarino B."/>
            <person name="Hetherington A.J."/>
            <person name="Saltykova A."/>
            <person name="Bonnot C."/>
            <person name="Breuninger H."/>
            <person name="Symeonidi A."/>
            <person name="Radhakrishnan G.V."/>
            <person name="Van Nieuwerburgh F."/>
            <person name="Deforce D."/>
            <person name="Chang C."/>
            <person name="Karol K.G."/>
            <person name="Hedrich R."/>
            <person name="Ulvskov P."/>
            <person name="Glockner G."/>
            <person name="Delwiche C.F."/>
            <person name="Petrasek J."/>
            <person name="Van de Peer Y."/>
            <person name="Friml J."/>
            <person name="Beilby M."/>
            <person name="Dolan L."/>
            <person name="Kohara Y."/>
            <person name="Sugano S."/>
            <person name="Fujiyama A."/>
            <person name="Delaux P.-M."/>
            <person name="Quint M."/>
            <person name="TheiBen G."/>
            <person name="Hagemann M."/>
            <person name="Harholt J."/>
            <person name="Dunand C."/>
            <person name="Zachgo S."/>
            <person name="Langdale J."/>
            <person name="Maumus F."/>
            <person name="Straeten D.V.D."/>
            <person name="Gould S.B."/>
            <person name="Rensing S.A."/>
        </authorList>
    </citation>
    <scope>NUCLEOTIDE SEQUENCE [LARGE SCALE GENOMIC DNA]</scope>
    <source>
        <strain evidence="9 10">S276</strain>
    </source>
</reference>
<feature type="domain" description="PHD-type" evidence="6">
    <location>
        <begin position="1560"/>
        <end position="1611"/>
    </location>
</feature>
<feature type="compositionally biased region" description="Basic and acidic residues" evidence="5">
    <location>
        <begin position="380"/>
        <end position="392"/>
    </location>
</feature>
<feature type="compositionally biased region" description="Basic residues" evidence="5">
    <location>
        <begin position="1631"/>
        <end position="1640"/>
    </location>
</feature>
<dbReference type="SMART" id="SM00184">
    <property type="entry name" value="RING"/>
    <property type="match status" value="1"/>
</dbReference>
<protein>
    <submittedName>
        <fullName evidence="9">Uncharacterized protein</fullName>
    </submittedName>
</protein>
<dbReference type="OMA" id="WEICETI"/>
<dbReference type="Pfam" id="PF13639">
    <property type="entry name" value="zf-RING_2"/>
    <property type="match status" value="1"/>
</dbReference>
<feature type="region of interest" description="Disordered" evidence="5">
    <location>
        <begin position="1732"/>
        <end position="1757"/>
    </location>
</feature>
<dbReference type="STRING" id="69332.A0A388K367"/>
<feature type="compositionally biased region" description="Low complexity" evidence="5">
    <location>
        <begin position="596"/>
        <end position="607"/>
    </location>
</feature>